<keyword evidence="10" id="KW-0460">Magnesium</keyword>
<evidence type="ECO:0000256" key="3">
    <source>
        <dbReference type="ARBA" id="ARBA00022490"/>
    </source>
</evidence>
<dbReference type="Gene3D" id="3.30.70.270">
    <property type="match status" value="1"/>
</dbReference>
<dbReference type="PANTHER" id="PTHR11076">
    <property type="entry name" value="DNA REPAIR POLYMERASE UMUC / TRANSFERASE FAMILY MEMBER"/>
    <property type="match status" value="1"/>
</dbReference>
<evidence type="ECO:0000256" key="7">
    <source>
        <dbReference type="ARBA" id="ARBA00022705"/>
    </source>
</evidence>
<evidence type="ECO:0000256" key="1">
    <source>
        <dbReference type="ARBA" id="ARBA00004496"/>
    </source>
</evidence>
<sequence>MQRYREVSAQIMSIFSGYTDLIEQLSVDEAFLDVTQVTALGPTATDLAQTIRHEIVNTTGLTASAGVSYNKFLAKIASDIHKPNGLTVIRPEEALSFLDRLPIGKFYGVGKVTEKKMIQLGIRTGKELRQFTKDDLNRYFGKSGIFFYNIVRGIDNRPIKPN</sequence>
<keyword evidence="3" id="KW-0963">Cytoplasm</keyword>
<keyword evidence="9" id="KW-0227">DNA damage</keyword>
<evidence type="ECO:0000256" key="2">
    <source>
        <dbReference type="ARBA" id="ARBA00016178"/>
    </source>
</evidence>
<evidence type="ECO:0000256" key="4">
    <source>
        <dbReference type="ARBA" id="ARBA00022634"/>
    </source>
</evidence>
<evidence type="ECO:0000256" key="12">
    <source>
        <dbReference type="ARBA" id="ARBA00023204"/>
    </source>
</evidence>
<keyword evidence="11" id="KW-0238">DNA-binding</keyword>
<dbReference type="Pfam" id="PF00817">
    <property type="entry name" value="IMS"/>
    <property type="match status" value="1"/>
</dbReference>
<dbReference type="EMBL" id="OB715926">
    <property type="protein sequence ID" value="CAD7239102.1"/>
    <property type="molecule type" value="Genomic_DNA"/>
</dbReference>
<evidence type="ECO:0000256" key="8">
    <source>
        <dbReference type="ARBA" id="ARBA00022723"/>
    </source>
</evidence>
<dbReference type="InterPro" id="IPR053848">
    <property type="entry name" value="IMS_HHH_1"/>
</dbReference>
<proteinExistence type="predicted"/>
<evidence type="ECO:0000256" key="5">
    <source>
        <dbReference type="ARBA" id="ARBA00022679"/>
    </source>
</evidence>
<evidence type="ECO:0000256" key="10">
    <source>
        <dbReference type="ARBA" id="ARBA00022842"/>
    </source>
</evidence>
<organism evidence="13">
    <name type="scientific">Cyprideis torosa</name>
    <dbReference type="NCBI Taxonomy" id="163714"/>
    <lineage>
        <taxon>Eukaryota</taxon>
        <taxon>Metazoa</taxon>
        <taxon>Ecdysozoa</taxon>
        <taxon>Arthropoda</taxon>
        <taxon>Crustacea</taxon>
        <taxon>Oligostraca</taxon>
        <taxon>Ostracoda</taxon>
        <taxon>Podocopa</taxon>
        <taxon>Podocopida</taxon>
        <taxon>Cytherocopina</taxon>
        <taxon>Cytheroidea</taxon>
        <taxon>Cytherideidae</taxon>
        <taxon>Cyprideis</taxon>
    </lineage>
</organism>
<dbReference type="InterPro" id="IPR050116">
    <property type="entry name" value="DNA_polymerase-Y"/>
</dbReference>
<dbReference type="GO" id="GO:0003677">
    <property type="term" value="F:DNA binding"/>
    <property type="evidence" value="ECO:0007669"/>
    <property type="project" value="UniProtKB-KW"/>
</dbReference>
<dbReference type="PANTHER" id="PTHR11076:SF33">
    <property type="entry name" value="DNA POLYMERASE KAPPA"/>
    <property type="match status" value="1"/>
</dbReference>
<dbReference type="InterPro" id="IPR001126">
    <property type="entry name" value="UmuC"/>
</dbReference>
<name>A0A7R8X1J7_9CRUS</name>
<dbReference type="CDD" id="cd03586">
    <property type="entry name" value="PolY_Pol_IV_kappa"/>
    <property type="match status" value="1"/>
</dbReference>
<reference evidence="13" key="1">
    <citation type="submission" date="2020-11" db="EMBL/GenBank/DDBJ databases">
        <authorList>
            <person name="Tran Van P."/>
        </authorList>
    </citation>
    <scope>NUCLEOTIDE SEQUENCE</scope>
</reference>
<dbReference type="SUPFAM" id="SSF56672">
    <property type="entry name" value="DNA/RNA polymerases"/>
    <property type="match status" value="1"/>
</dbReference>
<dbReference type="InterPro" id="IPR043502">
    <property type="entry name" value="DNA/RNA_pol_sf"/>
</dbReference>
<dbReference type="GO" id="GO:0003887">
    <property type="term" value="F:DNA-directed DNA polymerase activity"/>
    <property type="evidence" value="ECO:0007669"/>
    <property type="project" value="UniProtKB-KW"/>
</dbReference>
<dbReference type="GO" id="GO:0042276">
    <property type="term" value="P:error-prone translesion synthesis"/>
    <property type="evidence" value="ECO:0007669"/>
    <property type="project" value="TreeGrafter"/>
</dbReference>
<dbReference type="Gene3D" id="1.10.150.20">
    <property type="entry name" value="5' to 3' exonuclease, C-terminal subdomain"/>
    <property type="match status" value="1"/>
</dbReference>
<evidence type="ECO:0000256" key="11">
    <source>
        <dbReference type="ARBA" id="ARBA00023125"/>
    </source>
</evidence>
<dbReference type="OrthoDB" id="6350720at2759"/>
<accession>A0A7R8X1J7</accession>
<dbReference type="PROSITE" id="PS50173">
    <property type="entry name" value="UMUC"/>
    <property type="match status" value="1"/>
</dbReference>
<dbReference type="InterPro" id="IPR043128">
    <property type="entry name" value="Rev_trsase/Diguanyl_cyclase"/>
</dbReference>
<keyword evidence="7" id="KW-0235">DNA replication</keyword>
<keyword evidence="4" id="KW-0237">DNA synthesis</keyword>
<evidence type="ECO:0000256" key="6">
    <source>
        <dbReference type="ARBA" id="ARBA00022695"/>
    </source>
</evidence>
<keyword evidence="8" id="KW-0479">Metal-binding</keyword>
<evidence type="ECO:0000313" key="13">
    <source>
        <dbReference type="EMBL" id="CAD7239102.1"/>
    </source>
</evidence>
<dbReference type="GO" id="GO:0006260">
    <property type="term" value="P:DNA replication"/>
    <property type="evidence" value="ECO:0007669"/>
    <property type="project" value="UniProtKB-KW"/>
</dbReference>
<dbReference type="GO" id="GO:0006281">
    <property type="term" value="P:DNA repair"/>
    <property type="evidence" value="ECO:0007669"/>
    <property type="project" value="UniProtKB-KW"/>
</dbReference>
<dbReference type="AlphaFoldDB" id="A0A7R8X1J7"/>
<dbReference type="InterPro" id="IPR022880">
    <property type="entry name" value="DNApol_IV"/>
</dbReference>
<protein>
    <recommendedName>
        <fullName evidence="2">DNA polymerase kappa</fullName>
    </recommendedName>
</protein>
<keyword evidence="12" id="KW-0234">DNA repair</keyword>
<dbReference type="GO" id="GO:0005829">
    <property type="term" value="C:cytosol"/>
    <property type="evidence" value="ECO:0007669"/>
    <property type="project" value="TreeGrafter"/>
</dbReference>
<gene>
    <name evidence="13" type="ORF">CTOB1V02_LOCUS16917</name>
</gene>
<comment type="subcellular location">
    <subcellularLocation>
        <location evidence="1">Cytoplasm</location>
    </subcellularLocation>
</comment>
<keyword evidence="6" id="KW-0548">Nucleotidyltransferase</keyword>
<feature type="non-terminal residue" evidence="13">
    <location>
        <position position="162"/>
    </location>
</feature>
<keyword evidence="5" id="KW-0808">Transferase</keyword>
<dbReference type="Pfam" id="PF21999">
    <property type="entry name" value="IMS_HHH_1"/>
    <property type="match status" value="1"/>
</dbReference>
<dbReference type="GO" id="GO:0046872">
    <property type="term" value="F:metal ion binding"/>
    <property type="evidence" value="ECO:0007669"/>
    <property type="project" value="UniProtKB-KW"/>
</dbReference>
<dbReference type="FunFam" id="1.10.150.20:FF:000019">
    <property type="entry name" value="DNA polymerase IV"/>
    <property type="match status" value="1"/>
</dbReference>
<evidence type="ECO:0000256" key="9">
    <source>
        <dbReference type="ARBA" id="ARBA00022763"/>
    </source>
</evidence>